<dbReference type="GO" id="GO:0003726">
    <property type="term" value="F:double-stranded RNA adenosine deaminase activity"/>
    <property type="evidence" value="ECO:0007669"/>
    <property type="project" value="InterPro"/>
</dbReference>
<dbReference type="AlphaFoldDB" id="A0A923KWI9"/>
<dbReference type="OrthoDB" id="1805264at2"/>
<dbReference type="InterPro" id="IPR003759">
    <property type="entry name" value="Cbl-bd_cap"/>
</dbReference>
<dbReference type="GO" id="GO:0050667">
    <property type="term" value="P:homocysteine metabolic process"/>
    <property type="evidence" value="ECO:0007669"/>
    <property type="project" value="TreeGrafter"/>
</dbReference>
<organism evidence="4 5">
    <name type="scientific">Acetobacterium paludosum</name>
    <dbReference type="NCBI Taxonomy" id="52693"/>
    <lineage>
        <taxon>Bacteria</taxon>
        <taxon>Bacillati</taxon>
        <taxon>Bacillota</taxon>
        <taxon>Clostridia</taxon>
        <taxon>Eubacteriales</taxon>
        <taxon>Eubacteriaceae</taxon>
        <taxon>Acetobacterium</taxon>
    </lineage>
</organism>
<dbReference type="Pfam" id="PF02310">
    <property type="entry name" value="B12-binding"/>
    <property type="match status" value="1"/>
</dbReference>
<dbReference type="GO" id="GO:0046653">
    <property type="term" value="P:tetrahydrofolate metabolic process"/>
    <property type="evidence" value="ECO:0007669"/>
    <property type="project" value="TreeGrafter"/>
</dbReference>
<dbReference type="InterPro" id="IPR036594">
    <property type="entry name" value="Meth_synthase_dom"/>
</dbReference>
<name>A0A923KWI9_9FIRM</name>
<dbReference type="GO" id="GO:0005829">
    <property type="term" value="C:cytosol"/>
    <property type="evidence" value="ECO:0007669"/>
    <property type="project" value="TreeGrafter"/>
</dbReference>
<dbReference type="EMBL" id="WJBD01000007">
    <property type="protein sequence ID" value="MBC3888108.1"/>
    <property type="molecule type" value="Genomic_DNA"/>
</dbReference>
<dbReference type="RefSeq" id="WP_148567451.1">
    <property type="nucleotide sequence ID" value="NZ_RXYA01000010.1"/>
</dbReference>
<dbReference type="InterPro" id="IPR050554">
    <property type="entry name" value="Met_Synthase/Corrinoid"/>
</dbReference>
<dbReference type="PANTHER" id="PTHR45833:SF1">
    <property type="entry name" value="METHIONINE SYNTHASE"/>
    <property type="match status" value="1"/>
</dbReference>
<reference evidence="4" key="2">
    <citation type="submission" date="2020-10" db="EMBL/GenBank/DDBJ databases">
        <title>Comparative genomics of the Acetobacterium genus.</title>
        <authorList>
            <person name="Marshall C."/>
            <person name="May H."/>
            <person name="Norman S."/>
        </authorList>
    </citation>
    <scope>NUCLEOTIDE SEQUENCE</scope>
    <source>
        <strain evidence="4">DER-2019</strain>
    </source>
</reference>
<reference evidence="4" key="1">
    <citation type="submission" date="2019-10" db="EMBL/GenBank/DDBJ databases">
        <authorList>
            <person name="Ross D.E."/>
            <person name="Gulliver D."/>
        </authorList>
    </citation>
    <scope>NUCLEOTIDE SEQUENCE</scope>
    <source>
        <strain evidence="4">DER-2019</strain>
    </source>
</reference>
<gene>
    <name evidence="4" type="ORF">GH810_07275</name>
</gene>
<dbReference type="GO" id="GO:0031419">
    <property type="term" value="F:cobalamin binding"/>
    <property type="evidence" value="ECO:0007669"/>
    <property type="project" value="InterPro"/>
</dbReference>
<dbReference type="GO" id="GO:0003723">
    <property type="term" value="F:RNA binding"/>
    <property type="evidence" value="ECO:0007669"/>
    <property type="project" value="UniProtKB-KW"/>
</dbReference>
<evidence type="ECO:0000259" key="3">
    <source>
        <dbReference type="PROSITE" id="PS51332"/>
    </source>
</evidence>
<dbReference type="Gene3D" id="1.10.1240.10">
    <property type="entry name" value="Methionine synthase domain"/>
    <property type="match status" value="1"/>
</dbReference>
<dbReference type="SUPFAM" id="SSF47644">
    <property type="entry name" value="Methionine synthase domain"/>
    <property type="match status" value="1"/>
</dbReference>
<dbReference type="PANTHER" id="PTHR45833">
    <property type="entry name" value="METHIONINE SYNTHASE"/>
    <property type="match status" value="1"/>
</dbReference>
<dbReference type="SUPFAM" id="SSF52242">
    <property type="entry name" value="Cobalamin (vitamin B12)-binding domain"/>
    <property type="match status" value="1"/>
</dbReference>
<dbReference type="GO" id="GO:0046872">
    <property type="term" value="F:metal ion binding"/>
    <property type="evidence" value="ECO:0007669"/>
    <property type="project" value="UniProtKB-KW"/>
</dbReference>
<protein>
    <submittedName>
        <fullName evidence="4">Cobalamin-binding protein</fullName>
    </submittedName>
</protein>
<comment type="caution">
    <text evidence="4">The sequence shown here is derived from an EMBL/GenBank/DDBJ whole genome shotgun (WGS) entry which is preliminary data.</text>
</comment>
<keyword evidence="2" id="KW-0170">Cobalt</keyword>
<keyword evidence="5" id="KW-1185">Reference proteome</keyword>
<feature type="domain" description="B12-binding" evidence="3">
    <location>
        <begin position="86"/>
        <end position="214"/>
    </location>
</feature>
<dbReference type="InterPro" id="IPR006158">
    <property type="entry name" value="Cobalamin-bd"/>
</dbReference>
<evidence type="ECO:0000313" key="4">
    <source>
        <dbReference type="EMBL" id="MBC3888108.1"/>
    </source>
</evidence>
<dbReference type="Gene3D" id="3.40.50.280">
    <property type="entry name" value="Cobalamin-binding domain"/>
    <property type="match status" value="1"/>
</dbReference>
<proteinExistence type="predicted"/>
<accession>A0A923KWI9</accession>
<keyword evidence="1" id="KW-0479">Metal-binding</keyword>
<dbReference type="InterPro" id="IPR036724">
    <property type="entry name" value="Cobalamin-bd_sf"/>
</dbReference>
<evidence type="ECO:0000256" key="2">
    <source>
        <dbReference type="ARBA" id="ARBA00023285"/>
    </source>
</evidence>
<evidence type="ECO:0000313" key="5">
    <source>
        <dbReference type="Proteomes" id="UP000616595"/>
    </source>
</evidence>
<dbReference type="PROSITE" id="PS51332">
    <property type="entry name" value="B12_BINDING"/>
    <property type="match status" value="1"/>
</dbReference>
<sequence length="214" mass="23430">METKIISAVEAIDEKRAMKLVAKELELGKDKKEISNQLNYALQRVAVRYEEGEYYIADLIMAGELVSNLLKMMGMDNPQLINGHSLGKIVVGTVFDDIHDVGKNIFVSMLRAESIEVVDLGTDVPTAKFIEVIKKEQPAILGISGILTSVVENIKEVIDEINAQGLRKDLKIILGGALAGTDYAKYVGADGYSSDAIEGVNICKKWLEQCIGDQ</sequence>
<evidence type="ECO:0000256" key="1">
    <source>
        <dbReference type="ARBA" id="ARBA00022723"/>
    </source>
</evidence>
<dbReference type="Proteomes" id="UP000616595">
    <property type="component" value="Unassembled WGS sequence"/>
</dbReference>
<dbReference type="GO" id="GO:0008705">
    <property type="term" value="F:methionine synthase activity"/>
    <property type="evidence" value="ECO:0007669"/>
    <property type="project" value="TreeGrafter"/>
</dbReference>
<dbReference type="Pfam" id="PF02607">
    <property type="entry name" value="B12-binding_2"/>
    <property type="match status" value="1"/>
</dbReference>